<proteinExistence type="predicted"/>
<sequence>MKIDKKASDRLLNLLYTTTLKEVATKVPIVTKVLYQQDDVPQKSVLDSLAENEWKQKPIEQAVADLPQGTLTKNRSNILKFTCPNSLISQYDFYNLFPINRERRYNLVGDLRRNGLPFSAIKGRNPLSLLHSGSYYLLFESHKHACVYWMETRDKVVNGFDMKLEFVLPKESELKYMLSPFLDSNINNVLKNKPIMYELVPKTPVNMIFLSSKEKQKLLAEIKETSSTIVRDSESYKLLDLDPTHKPLFKFLDPKTRHSSVLVRNLPMDLSPHALPKLLWDYDLAKPSSINDCFTTIRLDPVNQIHLTLIRFADHQNARRFVRNYHGKRWRLVLASHHKLFHSPILCEVIL</sequence>
<evidence type="ECO:0000313" key="1">
    <source>
        <dbReference type="EMBL" id="KAJ9100416.1"/>
    </source>
</evidence>
<reference evidence="1" key="1">
    <citation type="submission" date="2023-04" db="EMBL/GenBank/DDBJ databases">
        <title>Draft Genome sequencing of Naganishia species isolated from polar environments using Oxford Nanopore Technology.</title>
        <authorList>
            <person name="Leo P."/>
            <person name="Venkateswaran K."/>
        </authorList>
    </citation>
    <scope>NUCLEOTIDE SEQUENCE</scope>
    <source>
        <strain evidence="1">MNA-CCFEE 5261</strain>
    </source>
</reference>
<keyword evidence="2" id="KW-1185">Reference proteome</keyword>
<evidence type="ECO:0000313" key="2">
    <source>
        <dbReference type="Proteomes" id="UP001241377"/>
    </source>
</evidence>
<gene>
    <name evidence="1" type="ORF">QFC19_005554</name>
</gene>
<organism evidence="1 2">
    <name type="scientific">Naganishia cerealis</name>
    <dbReference type="NCBI Taxonomy" id="610337"/>
    <lineage>
        <taxon>Eukaryota</taxon>
        <taxon>Fungi</taxon>
        <taxon>Dikarya</taxon>
        <taxon>Basidiomycota</taxon>
        <taxon>Agaricomycotina</taxon>
        <taxon>Tremellomycetes</taxon>
        <taxon>Filobasidiales</taxon>
        <taxon>Filobasidiaceae</taxon>
        <taxon>Naganishia</taxon>
    </lineage>
</organism>
<accession>A0ACC2VMT3</accession>
<protein>
    <submittedName>
        <fullName evidence="1">Uncharacterized protein</fullName>
    </submittedName>
</protein>
<name>A0ACC2VMT3_9TREE</name>
<dbReference type="Proteomes" id="UP001241377">
    <property type="component" value="Unassembled WGS sequence"/>
</dbReference>
<dbReference type="EMBL" id="JASBWR010000063">
    <property type="protein sequence ID" value="KAJ9100416.1"/>
    <property type="molecule type" value="Genomic_DNA"/>
</dbReference>
<comment type="caution">
    <text evidence="1">The sequence shown here is derived from an EMBL/GenBank/DDBJ whole genome shotgun (WGS) entry which is preliminary data.</text>
</comment>